<sequence length="335" mass="39416">MEKISKNYRILNMYQRLCSGKCLNKQEEAKQFGVDERSIQRDIDDIRAFLMEQTDNSGDSRQVVYDRSRKGYVLTGAEQALMSNDEILAVSKILLESRAFTKKEIKEILDKMILGCVPQKNMKLVSELIRNETFHYVELKHKSVVKDKLWVLGEEIKQCNLIEITYGKKVSARENVKRVIQPVGLIFSEYYFYLNAFIVEKDDTGKYVQKYDYPAIFRVDRIKSYQEVGEKFKIAYADRFEEGEFRKRVQFMFPGKLTRIELKYTGRNVEAVLDRLPTAEILSETEDSYTIEAEVYGKGILMWLLSQGRNIEVLKPQSMREEMRKNLQDMLQLYR</sequence>
<dbReference type="InterPro" id="IPR026881">
    <property type="entry name" value="WYL_dom"/>
</dbReference>
<evidence type="ECO:0000259" key="1">
    <source>
        <dbReference type="Pfam" id="PF13280"/>
    </source>
</evidence>
<name>U2R9C4_EUBRA</name>
<dbReference type="PANTHER" id="PTHR34580:SF1">
    <property type="entry name" value="PROTEIN PAFC"/>
    <property type="match status" value="1"/>
</dbReference>
<feature type="domain" description="WCX" evidence="2">
    <location>
        <begin position="259"/>
        <end position="331"/>
    </location>
</feature>
<gene>
    <name evidence="3" type="ORF">HMPREF0373_01419</name>
</gene>
<dbReference type="InterPro" id="IPR057727">
    <property type="entry name" value="WCX_dom"/>
</dbReference>
<dbReference type="PROSITE" id="PS52050">
    <property type="entry name" value="WYL"/>
    <property type="match status" value="1"/>
</dbReference>
<dbReference type="PATRIC" id="fig|1256908.3.peg.1318"/>
<reference evidence="3 4" key="1">
    <citation type="submission" date="2013-06" db="EMBL/GenBank/DDBJ databases">
        <authorList>
            <person name="Weinstock G."/>
            <person name="Sodergren E."/>
            <person name="Lobos E.A."/>
            <person name="Fulton L."/>
            <person name="Fulton R."/>
            <person name="Courtney L."/>
            <person name="Fronick C."/>
            <person name="O'Laughlin M."/>
            <person name="Godfrey J."/>
            <person name="Wilson R.M."/>
            <person name="Miner T."/>
            <person name="Farmer C."/>
            <person name="Delehaunty K."/>
            <person name="Cordes M."/>
            <person name="Minx P."/>
            <person name="Tomlinson C."/>
            <person name="Chen J."/>
            <person name="Wollam A."/>
            <person name="Pepin K.H."/>
            <person name="Bhonagiri V."/>
            <person name="Zhang X."/>
            <person name="Warren W."/>
            <person name="Mitreva M."/>
            <person name="Mardis E.R."/>
            <person name="Wilson R.K."/>
        </authorList>
    </citation>
    <scope>NUCLEOTIDE SEQUENCE [LARGE SCALE GENOMIC DNA]</scope>
    <source>
        <strain evidence="3 4">ATCC 29099</strain>
    </source>
</reference>
<accession>U2R9C4</accession>
<dbReference type="AlphaFoldDB" id="U2R9C4"/>
<dbReference type="InterPro" id="IPR051534">
    <property type="entry name" value="CBASS_pafABC_assoc_protein"/>
</dbReference>
<feature type="domain" description="WYL" evidence="1">
    <location>
        <begin position="156"/>
        <end position="226"/>
    </location>
</feature>
<dbReference type="RefSeq" id="WP_021739814.1">
    <property type="nucleotide sequence ID" value="NZ_KI271153.1"/>
</dbReference>
<dbReference type="Pfam" id="PF25583">
    <property type="entry name" value="WCX"/>
    <property type="match status" value="1"/>
</dbReference>
<evidence type="ECO:0000259" key="2">
    <source>
        <dbReference type="Pfam" id="PF25583"/>
    </source>
</evidence>
<comment type="caution">
    <text evidence="3">The sequence shown here is derived from an EMBL/GenBank/DDBJ whole genome shotgun (WGS) entry which is preliminary data.</text>
</comment>
<dbReference type="Pfam" id="PF13280">
    <property type="entry name" value="WYL"/>
    <property type="match status" value="1"/>
</dbReference>
<dbReference type="GeneID" id="42787187"/>
<dbReference type="Proteomes" id="UP000016608">
    <property type="component" value="Unassembled WGS sequence"/>
</dbReference>
<evidence type="ECO:0000313" key="3">
    <source>
        <dbReference type="EMBL" id="ERK47307.1"/>
    </source>
</evidence>
<evidence type="ECO:0000313" key="4">
    <source>
        <dbReference type="Proteomes" id="UP000016608"/>
    </source>
</evidence>
<dbReference type="HOGENOM" id="CLU_073597_0_0_9"/>
<protein>
    <submittedName>
        <fullName evidence="3">Uncharacterized protein</fullName>
    </submittedName>
</protein>
<dbReference type="PANTHER" id="PTHR34580">
    <property type="match status" value="1"/>
</dbReference>
<proteinExistence type="predicted"/>
<organism evidence="3 4">
    <name type="scientific">Eubacterium ramulus ATCC 29099</name>
    <dbReference type="NCBI Taxonomy" id="1256908"/>
    <lineage>
        <taxon>Bacteria</taxon>
        <taxon>Bacillati</taxon>
        <taxon>Bacillota</taxon>
        <taxon>Clostridia</taxon>
        <taxon>Eubacteriales</taxon>
        <taxon>Eubacteriaceae</taxon>
        <taxon>Eubacterium</taxon>
    </lineage>
</organism>
<dbReference type="eggNOG" id="COG2378">
    <property type="taxonomic scope" value="Bacteria"/>
</dbReference>
<keyword evidence="4" id="KW-1185">Reference proteome</keyword>
<dbReference type="EMBL" id="AWVJ01000089">
    <property type="protein sequence ID" value="ERK47307.1"/>
    <property type="molecule type" value="Genomic_DNA"/>
</dbReference>